<dbReference type="EMBL" id="CP002360">
    <property type="protein sequence ID" value="AEE96603.1"/>
    <property type="molecule type" value="Genomic_DNA"/>
</dbReference>
<dbReference type="OrthoDB" id="10822at2"/>
<evidence type="ECO:0000313" key="3">
    <source>
        <dbReference type="EMBL" id="AEE96603.1"/>
    </source>
</evidence>
<evidence type="ECO:0000313" key="4">
    <source>
        <dbReference type="Proteomes" id="UP000008457"/>
    </source>
</evidence>
<proteinExistence type="predicted"/>
<gene>
    <name evidence="3" type="ordered locus">Mahau_1410</name>
</gene>
<accession>F3ZXT3</accession>
<dbReference type="PROSITE" id="PS51832">
    <property type="entry name" value="HD_GYP"/>
    <property type="match status" value="1"/>
</dbReference>
<dbReference type="SUPFAM" id="SSF109604">
    <property type="entry name" value="HD-domain/PDEase-like"/>
    <property type="match status" value="2"/>
</dbReference>
<dbReference type="SMART" id="SM00471">
    <property type="entry name" value="HDc"/>
    <property type="match status" value="2"/>
</dbReference>
<protein>
    <submittedName>
        <fullName evidence="3">Metal dependent phosphohydrolase</fullName>
    </submittedName>
</protein>
<reference evidence="4" key="1">
    <citation type="submission" date="2010-11" db="EMBL/GenBank/DDBJ databases">
        <title>The complete genome of Mahella australiensis DSM 15567.</title>
        <authorList>
            <consortium name="US DOE Joint Genome Institute (JGI-PGF)"/>
            <person name="Lucas S."/>
            <person name="Copeland A."/>
            <person name="Lapidus A."/>
            <person name="Bruce D."/>
            <person name="Goodwin L."/>
            <person name="Pitluck S."/>
            <person name="Kyrpides N."/>
            <person name="Mavromatis K."/>
            <person name="Pagani I."/>
            <person name="Ivanova N."/>
            <person name="Teshima H."/>
            <person name="Brettin T."/>
            <person name="Detter J.C."/>
            <person name="Han C."/>
            <person name="Tapia R."/>
            <person name="Land M."/>
            <person name="Hauser L."/>
            <person name="Markowitz V."/>
            <person name="Cheng J.-F."/>
            <person name="Hugenholtz P."/>
            <person name="Woyke T."/>
            <person name="Wu D."/>
            <person name="Spring S."/>
            <person name="Pukall R."/>
            <person name="Steenblock K."/>
            <person name="Schneider S."/>
            <person name="Klenk H.-P."/>
            <person name="Eisen J.A."/>
        </authorList>
    </citation>
    <scope>NUCLEOTIDE SEQUENCE [LARGE SCALE GENOMIC DNA]</scope>
    <source>
        <strain evidence="4">DSM 15567 / CIP 107919 / 50-1 BON</strain>
    </source>
</reference>
<dbReference type="KEGG" id="mas:Mahau_1410"/>
<dbReference type="Pfam" id="PF13487">
    <property type="entry name" value="HD_5"/>
    <property type="match status" value="1"/>
</dbReference>
<dbReference type="eggNOG" id="COG2206">
    <property type="taxonomic scope" value="Bacteria"/>
</dbReference>
<organism evidence="3 4">
    <name type="scientific">Mahella australiensis (strain DSM 15567 / CIP 107919 / 50-1 BON)</name>
    <dbReference type="NCBI Taxonomy" id="697281"/>
    <lineage>
        <taxon>Bacteria</taxon>
        <taxon>Bacillati</taxon>
        <taxon>Bacillota</taxon>
        <taxon>Clostridia</taxon>
        <taxon>Thermoanaerobacterales</taxon>
        <taxon>Thermoanaerobacterales Family IV. Incertae Sedis</taxon>
        <taxon>Mahella</taxon>
    </lineage>
</organism>
<feature type="domain" description="HD-GYP" evidence="2">
    <location>
        <begin position="205"/>
        <end position="400"/>
    </location>
</feature>
<dbReference type="PANTHER" id="PTHR43155:SF1">
    <property type="entry name" value="3'3'-CGAMP-SPECIFIC PHOSPHODIESTERASE 1"/>
    <property type="match status" value="1"/>
</dbReference>
<dbReference type="PANTHER" id="PTHR43155">
    <property type="entry name" value="CYCLIC DI-GMP PHOSPHODIESTERASE PA4108-RELATED"/>
    <property type="match status" value="1"/>
</dbReference>
<dbReference type="AlphaFoldDB" id="F3ZXT3"/>
<dbReference type="InterPro" id="IPR003607">
    <property type="entry name" value="HD/PDEase_dom"/>
</dbReference>
<dbReference type="Gene3D" id="1.10.3210.10">
    <property type="entry name" value="Hypothetical protein af1432"/>
    <property type="match status" value="2"/>
</dbReference>
<dbReference type="InterPro" id="IPR006674">
    <property type="entry name" value="HD_domain"/>
</dbReference>
<dbReference type="Pfam" id="PF01966">
    <property type="entry name" value="HD"/>
    <property type="match status" value="1"/>
</dbReference>
<feature type="domain" description="HD" evidence="1">
    <location>
        <begin position="27"/>
        <end position="137"/>
    </location>
</feature>
<dbReference type="InterPro" id="IPR037522">
    <property type="entry name" value="HD_GYP_dom"/>
</dbReference>
<dbReference type="HOGENOM" id="CLU_040286_2_0_9"/>
<dbReference type="STRING" id="697281.Mahau_1410"/>
<sequence>MNMKMEIPMLDMIMALSTATDLISPVISGHHKRVAYIAHSLSKQMGLPIAEQEEILMAGALHDSGALSLEERLHALNFEDDYPHLHAEIGYRLFKDFEPLTVSASLIRHHHDRWDVYGQIIPAGSHILHLADRIDVLIDKNKEVLGQIDGINRQIESQFGHMFMPELKDAYRALAAKESFWLDIIFKPLNNVKKRLALLEPMFLNIDNLLDLTDIFRRIIDFRSRFTATHSAGVAAVAETLSRLLGFTEQQRHMMKIAGHLHDLGKLAIPEEILEKPAALNVYEFNIMRSHTFHTYRILESVKGLEEINEWASFHHERINGKGYPFHYNGSELSLGARIMAVADAFTAITEDRPYRKAMDKSQAIKTLNYMAIDSLDSDVVSMLIANFDKINGICRSAQWSAIEEYDDFHMLTTK</sequence>
<dbReference type="Proteomes" id="UP000008457">
    <property type="component" value="Chromosome"/>
</dbReference>
<dbReference type="PROSITE" id="PS51831">
    <property type="entry name" value="HD"/>
    <property type="match status" value="1"/>
</dbReference>
<reference evidence="3 4" key="2">
    <citation type="journal article" date="2011" name="Stand. Genomic Sci.">
        <title>Complete genome sequence of Mahella australiensis type strain (50-1 BON).</title>
        <authorList>
            <person name="Sikorski J."/>
            <person name="Teshima H."/>
            <person name="Nolan M."/>
            <person name="Lucas S."/>
            <person name="Hammon N."/>
            <person name="Deshpande S."/>
            <person name="Cheng J.F."/>
            <person name="Pitluck S."/>
            <person name="Liolios K."/>
            <person name="Pagani I."/>
            <person name="Ivanova N."/>
            <person name="Huntemann M."/>
            <person name="Mavromatis K."/>
            <person name="Ovchinikova G."/>
            <person name="Pati A."/>
            <person name="Tapia R."/>
            <person name="Han C."/>
            <person name="Goodwin L."/>
            <person name="Chen A."/>
            <person name="Palaniappan K."/>
            <person name="Land M."/>
            <person name="Hauser L."/>
            <person name="Ngatchou-Djao O.D."/>
            <person name="Rohde M."/>
            <person name="Pukall R."/>
            <person name="Spring S."/>
            <person name="Abt B."/>
            <person name="Goker M."/>
            <person name="Detter J.C."/>
            <person name="Woyke T."/>
            <person name="Bristow J."/>
            <person name="Markowitz V."/>
            <person name="Hugenholtz P."/>
            <person name="Eisen J.A."/>
            <person name="Kyrpides N.C."/>
            <person name="Klenk H.P."/>
            <person name="Lapidus A."/>
        </authorList>
    </citation>
    <scope>NUCLEOTIDE SEQUENCE [LARGE SCALE GENOMIC DNA]</scope>
    <source>
        <strain evidence="4">DSM 15567 / CIP 107919 / 50-1 BON</strain>
    </source>
</reference>
<dbReference type="CDD" id="cd00077">
    <property type="entry name" value="HDc"/>
    <property type="match status" value="2"/>
</dbReference>
<evidence type="ECO:0000259" key="1">
    <source>
        <dbReference type="PROSITE" id="PS51831"/>
    </source>
</evidence>
<name>F3ZXT3_MAHA5</name>
<keyword evidence="4" id="KW-1185">Reference proteome</keyword>
<evidence type="ECO:0000259" key="2">
    <source>
        <dbReference type="PROSITE" id="PS51832"/>
    </source>
</evidence>